<evidence type="ECO:0000313" key="9">
    <source>
        <dbReference type="EMBL" id="KMY51982.1"/>
    </source>
</evidence>
<dbReference type="GO" id="GO:0006351">
    <property type="term" value="P:DNA-templated transcription"/>
    <property type="evidence" value="ECO:0007669"/>
    <property type="project" value="InterPro"/>
</dbReference>
<evidence type="ECO:0000256" key="3">
    <source>
        <dbReference type="ARBA" id="ARBA00022679"/>
    </source>
</evidence>
<keyword evidence="3 6" id="KW-0808">Transferase</keyword>
<dbReference type="GO" id="GO:0000428">
    <property type="term" value="C:DNA-directed RNA polymerase complex"/>
    <property type="evidence" value="ECO:0007669"/>
    <property type="project" value="UniProtKB-KW"/>
</dbReference>
<keyword evidence="2 6" id="KW-0240">DNA-directed RNA polymerase</keyword>
<dbReference type="STRING" id="1679170.AC625_22660"/>
<evidence type="ECO:0000256" key="5">
    <source>
        <dbReference type="ARBA" id="ARBA00023163"/>
    </source>
</evidence>
<dbReference type="OrthoDB" id="401223at2"/>
<comment type="subunit">
    <text evidence="6">RNAP is composed of a core of 2 alpha, a beta and a beta' subunits. The core is associated with a delta subunit and one of several sigma factors.</text>
</comment>
<name>A0A0K9H0G4_9BACI</name>
<dbReference type="Proteomes" id="UP000037146">
    <property type="component" value="Unassembled WGS sequence"/>
</dbReference>
<dbReference type="Gene3D" id="1.10.10.1250">
    <property type="entry name" value="RNA polymerase, subunit delta, N-terminal domain"/>
    <property type="match status" value="1"/>
</dbReference>
<organism evidence="9 10">
    <name type="scientific">Peribacillus loiseleuriae</name>
    <dbReference type="NCBI Taxonomy" id="1679170"/>
    <lineage>
        <taxon>Bacteria</taxon>
        <taxon>Bacillati</taxon>
        <taxon>Bacillota</taxon>
        <taxon>Bacilli</taxon>
        <taxon>Bacillales</taxon>
        <taxon>Bacillaceae</taxon>
        <taxon>Peribacillus</taxon>
    </lineage>
</organism>
<dbReference type="GO" id="GO:0006355">
    <property type="term" value="P:regulation of DNA-templated transcription"/>
    <property type="evidence" value="ECO:0007669"/>
    <property type="project" value="UniProtKB-UniRule"/>
</dbReference>
<feature type="region of interest" description="Disordered" evidence="7">
    <location>
        <begin position="116"/>
        <end position="183"/>
    </location>
</feature>
<dbReference type="InterPro" id="IPR007759">
    <property type="entry name" value="Asxl_HARE-HTH"/>
</dbReference>
<comment type="function">
    <text evidence="6">Participates in both the initiation and recycling phases of transcription. In the presence of the delta subunit, RNAP displays an increased specificity of transcription, a decreased affinity for nucleic acids, and an increased efficiency of RNA synthesis because of enhanced recycling.</text>
</comment>
<accession>A0A0K9H0G4</accession>
<evidence type="ECO:0000256" key="4">
    <source>
        <dbReference type="ARBA" id="ARBA00022695"/>
    </source>
</evidence>
<evidence type="ECO:0000256" key="7">
    <source>
        <dbReference type="SAM" id="MobiDB-lite"/>
    </source>
</evidence>
<evidence type="ECO:0000256" key="1">
    <source>
        <dbReference type="ARBA" id="ARBA00009828"/>
    </source>
</evidence>
<dbReference type="HAMAP" id="MF_00357">
    <property type="entry name" value="RNApol_bact_RpoE"/>
    <property type="match status" value="1"/>
</dbReference>
<keyword evidence="4 6" id="KW-0548">Nucleotidyltransferase</keyword>
<evidence type="ECO:0000259" key="8">
    <source>
        <dbReference type="PROSITE" id="PS51913"/>
    </source>
</evidence>
<dbReference type="PROSITE" id="PS51913">
    <property type="entry name" value="HTH_HARE"/>
    <property type="match status" value="1"/>
</dbReference>
<reference evidence="10" key="1">
    <citation type="submission" date="2015-07" db="EMBL/GenBank/DDBJ databases">
        <title>Genome sequencing project for genomic taxonomy and phylogenomics of Bacillus-like bacteria.</title>
        <authorList>
            <person name="Liu B."/>
            <person name="Wang J."/>
            <person name="Zhu Y."/>
            <person name="Liu G."/>
            <person name="Chen Q."/>
            <person name="Chen Z."/>
            <person name="Lan J."/>
            <person name="Che J."/>
            <person name="Ge C."/>
            <person name="Shi H."/>
            <person name="Pan Z."/>
            <person name="Liu X."/>
        </authorList>
    </citation>
    <scope>NUCLEOTIDE SEQUENCE [LARGE SCALE GENOMIC DNA]</scope>
    <source>
        <strain evidence="10">FJAT-27997</strain>
    </source>
</reference>
<dbReference type="GO" id="GO:0003899">
    <property type="term" value="F:DNA-directed RNA polymerase activity"/>
    <property type="evidence" value="ECO:0007669"/>
    <property type="project" value="UniProtKB-UniRule"/>
</dbReference>
<keyword evidence="5 6" id="KW-0804">Transcription</keyword>
<keyword evidence="10" id="KW-1185">Reference proteome</keyword>
<dbReference type="InterPro" id="IPR038087">
    <property type="entry name" value="RNAP_delta_N_dom_sf"/>
</dbReference>
<protein>
    <recommendedName>
        <fullName evidence="6">Probable DNA-directed RNA polymerase subunit delta</fullName>
    </recommendedName>
    <alternativeName>
        <fullName evidence="6">RNAP delta factor</fullName>
    </alternativeName>
</protein>
<evidence type="ECO:0000256" key="2">
    <source>
        <dbReference type="ARBA" id="ARBA00022478"/>
    </source>
</evidence>
<feature type="domain" description="HTH HARE-type" evidence="8">
    <location>
        <begin position="14"/>
        <end position="81"/>
    </location>
</feature>
<gene>
    <name evidence="6" type="primary">rpoE</name>
    <name evidence="9" type="ORF">AC625_22660</name>
</gene>
<dbReference type="NCBIfam" id="TIGR04567">
    <property type="entry name" value="RNAP_delt_lowGC"/>
    <property type="match status" value="1"/>
</dbReference>
<dbReference type="Pfam" id="PF05066">
    <property type="entry name" value="HARE-HTH"/>
    <property type="match status" value="1"/>
</dbReference>
<dbReference type="EMBL" id="LFZW01000001">
    <property type="protein sequence ID" value="KMY51982.1"/>
    <property type="molecule type" value="Genomic_DNA"/>
</dbReference>
<dbReference type="AlphaFoldDB" id="A0A0K9H0G4"/>
<evidence type="ECO:0000313" key="10">
    <source>
        <dbReference type="Proteomes" id="UP000037146"/>
    </source>
</evidence>
<comment type="caution">
    <text evidence="9">The sequence shown here is derived from an EMBL/GenBank/DDBJ whole genome shotgun (WGS) entry which is preliminary data.</text>
</comment>
<sequence length="183" mass="21370">MSLKSYSKEEILEMSLLEMAYELLVEKNAPLLFDDLVKELAALHGLSKEQIKSRIPQLYTDLNVNGRFTCLGENRWGLKTWYPVDQIEDEVVHVVKPKKKKAKKSSIIEDDFEELDEDDLDFEDDVEDLDEDEDDLLDDPLDEDIDDDLVEDDDEDDLKEALIDEDELELEEEEDLDEEVEKE</sequence>
<dbReference type="PATRIC" id="fig|1679170.3.peg.5107"/>
<comment type="similarity">
    <text evidence="1 6">Belongs to the RpoE family.</text>
</comment>
<evidence type="ECO:0000256" key="6">
    <source>
        <dbReference type="HAMAP-Rule" id="MF_00357"/>
    </source>
</evidence>
<dbReference type="InterPro" id="IPR029757">
    <property type="entry name" value="RpoE"/>
</dbReference>
<proteinExistence type="inferred from homology"/>